<dbReference type="AlphaFoldDB" id="A0A4D9D0S0"/>
<dbReference type="PANTHER" id="PTHR42686">
    <property type="entry name" value="GH17980P-RELATED"/>
    <property type="match status" value="1"/>
</dbReference>
<dbReference type="Pfam" id="PF00248">
    <property type="entry name" value="Aldo_ket_red"/>
    <property type="match status" value="1"/>
</dbReference>
<dbReference type="InterPro" id="IPR020471">
    <property type="entry name" value="AKR"/>
</dbReference>
<proteinExistence type="predicted"/>
<dbReference type="InterPro" id="IPR023210">
    <property type="entry name" value="NADP_OxRdtase_dom"/>
</dbReference>
<evidence type="ECO:0000313" key="4">
    <source>
        <dbReference type="Proteomes" id="UP000355283"/>
    </source>
</evidence>
<feature type="domain" description="NADP-dependent oxidoreductase" evidence="2">
    <location>
        <begin position="16"/>
        <end position="305"/>
    </location>
</feature>
<dbReference type="InterPro" id="IPR036812">
    <property type="entry name" value="NAD(P)_OxRdtase_dom_sf"/>
</dbReference>
<organism evidence="3 4">
    <name type="scientific">Nannochloropsis salina CCMP1776</name>
    <dbReference type="NCBI Taxonomy" id="1027361"/>
    <lineage>
        <taxon>Eukaryota</taxon>
        <taxon>Sar</taxon>
        <taxon>Stramenopiles</taxon>
        <taxon>Ochrophyta</taxon>
        <taxon>Eustigmatophyceae</taxon>
        <taxon>Eustigmatales</taxon>
        <taxon>Monodopsidaceae</taxon>
        <taxon>Microchloropsis</taxon>
        <taxon>Microchloropsis salina</taxon>
    </lineage>
</organism>
<dbReference type="Gene3D" id="3.20.20.100">
    <property type="entry name" value="NADP-dependent oxidoreductase domain"/>
    <property type="match status" value="1"/>
</dbReference>
<dbReference type="GO" id="GO:0010349">
    <property type="term" value="F:L-galactose dehydrogenase activity"/>
    <property type="evidence" value="ECO:0007669"/>
    <property type="project" value="InterPro"/>
</dbReference>
<reference evidence="3 4" key="1">
    <citation type="submission" date="2019-01" db="EMBL/GenBank/DDBJ databases">
        <title>Nuclear Genome Assembly of the Microalgal Biofuel strain Nannochloropsis salina CCMP1776.</title>
        <authorList>
            <person name="Hovde B."/>
        </authorList>
    </citation>
    <scope>NUCLEOTIDE SEQUENCE [LARGE SCALE GENOMIC DNA]</scope>
    <source>
        <strain evidence="3 4">CCMP1776</strain>
    </source>
</reference>
<dbReference type="CDD" id="cd19163">
    <property type="entry name" value="AKR_galDH"/>
    <property type="match status" value="1"/>
</dbReference>
<feature type="region of interest" description="Disordered" evidence="1">
    <location>
        <begin position="349"/>
        <end position="369"/>
    </location>
</feature>
<keyword evidence="4" id="KW-1185">Reference proteome</keyword>
<dbReference type="EMBL" id="SDOX01000118">
    <property type="protein sequence ID" value="TFJ82269.1"/>
    <property type="molecule type" value="Genomic_DNA"/>
</dbReference>
<gene>
    <name evidence="3" type="ORF">NSK_006389</name>
</gene>
<evidence type="ECO:0000259" key="2">
    <source>
        <dbReference type="Pfam" id="PF00248"/>
    </source>
</evidence>
<sequence length="383" mass="41820">MSYNSLGRTDMKVSSLSLGASSLGGMFAALEDEDEAVEVVLRALKAGINLIDTAPWYRKSECLLGRVLRRVPRQAYYINTKVGRYPPQENEDEGGMYHMFDFRAEKVVESVHASLEILGVRYLDCVHVHDPEFSPDLRIVLEETLPALAKLKEEGLVRYIGVAGYPLPVLTRLVREAPVSLDTCLTYAHCTLLDDSLHTSGFLASLEKRGVGLINASPLAMGLLTHSTPPSWHPASEEHRALCRQAAAFCRKHPHGPFDLARLALLFTLAQPRVPTTLLSTACLRELDANLLVLSRPLTAVEAEASRRLREEILAPVQGCGWEGVEVKAYWAGVDKGEVMRRLYKGRGASAGGGGEKIAGGGFSSTHGEPVMQRCHVKGLPGT</sequence>
<name>A0A4D9D0S0_9STRA</name>
<dbReference type="Proteomes" id="UP000355283">
    <property type="component" value="Unassembled WGS sequence"/>
</dbReference>
<dbReference type="InterPro" id="IPR044479">
    <property type="entry name" value="LGALDH-like"/>
</dbReference>
<evidence type="ECO:0000313" key="3">
    <source>
        <dbReference type="EMBL" id="TFJ82269.1"/>
    </source>
</evidence>
<dbReference type="GO" id="GO:0005829">
    <property type="term" value="C:cytosol"/>
    <property type="evidence" value="ECO:0007669"/>
    <property type="project" value="TreeGrafter"/>
</dbReference>
<protein>
    <recommendedName>
        <fullName evidence="2">NADP-dependent oxidoreductase domain-containing protein</fullName>
    </recommendedName>
</protein>
<comment type="caution">
    <text evidence="3">The sequence shown here is derived from an EMBL/GenBank/DDBJ whole genome shotgun (WGS) entry which is preliminary data.</text>
</comment>
<dbReference type="OrthoDB" id="416253at2759"/>
<dbReference type="PANTHER" id="PTHR42686:SF1">
    <property type="entry name" value="GH17980P-RELATED"/>
    <property type="match status" value="1"/>
</dbReference>
<feature type="compositionally biased region" description="Gly residues" evidence="1">
    <location>
        <begin position="349"/>
        <end position="363"/>
    </location>
</feature>
<accession>A0A4D9D0S0</accession>
<evidence type="ECO:0000256" key="1">
    <source>
        <dbReference type="SAM" id="MobiDB-lite"/>
    </source>
</evidence>
<dbReference type="SUPFAM" id="SSF51430">
    <property type="entry name" value="NAD(P)-linked oxidoreductase"/>
    <property type="match status" value="1"/>
</dbReference>